<name>A0A6A6KNE4_HEVBR</name>
<comment type="caution">
    <text evidence="2">The sequence shown here is derived from an EMBL/GenBank/DDBJ whole genome shotgun (WGS) entry which is preliminary data.</text>
</comment>
<organism evidence="2 3">
    <name type="scientific">Hevea brasiliensis</name>
    <name type="common">Para rubber tree</name>
    <name type="synonym">Siphonia brasiliensis</name>
    <dbReference type="NCBI Taxonomy" id="3981"/>
    <lineage>
        <taxon>Eukaryota</taxon>
        <taxon>Viridiplantae</taxon>
        <taxon>Streptophyta</taxon>
        <taxon>Embryophyta</taxon>
        <taxon>Tracheophyta</taxon>
        <taxon>Spermatophyta</taxon>
        <taxon>Magnoliopsida</taxon>
        <taxon>eudicotyledons</taxon>
        <taxon>Gunneridae</taxon>
        <taxon>Pentapetalae</taxon>
        <taxon>rosids</taxon>
        <taxon>fabids</taxon>
        <taxon>Malpighiales</taxon>
        <taxon>Euphorbiaceae</taxon>
        <taxon>Crotonoideae</taxon>
        <taxon>Micrandreae</taxon>
        <taxon>Hevea</taxon>
    </lineage>
</organism>
<dbReference type="EMBL" id="JAAGAX010000016">
    <property type="protein sequence ID" value="KAF2288969.1"/>
    <property type="molecule type" value="Genomic_DNA"/>
</dbReference>
<keyword evidence="1" id="KW-0732">Signal</keyword>
<proteinExistence type="predicted"/>
<gene>
    <name evidence="2" type="ORF">GH714_023158</name>
</gene>
<evidence type="ECO:0008006" key="4">
    <source>
        <dbReference type="Google" id="ProtNLM"/>
    </source>
</evidence>
<protein>
    <recommendedName>
        <fullName evidence="4">Pentatricopeptide repeat-containing protein</fullName>
    </recommendedName>
</protein>
<sequence length="96" mass="10517">MVLPLSLWLLKVRLVVNAEMSFDELLPELNMVGLNAMMAVHAQQGDKGYVLGLYNAMHSEGLVPVMEDLRDSKCVAPENAKLKLICSANKVGFAES</sequence>
<dbReference type="Proteomes" id="UP000467840">
    <property type="component" value="Chromosome 8"/>
</dbReference>
<keyword evidence="3" id="KW-1185">Reference proteome</keyword>
<feature type="chain" id="PRO_5025374521" description="Pentatricopeptide repeat-containing protein" evidence="1">
    <location>
        <begin position="19"/>
        <end position="96"/>
    </location>
</feature>
<accession>A0A6A6KNE4</accession>
<evidence type="ECO:0000256" key="1">
    <source>
        <dbReference type="SAM" id="SignalP"/>
    </source>
</evidence>
<feature type="signal peptide" evidence="1">
    <location>
        <begin position="1"/>
        <end position="18"/>
    </location>
</feature>
<evidence type="ECO:0000313" key="3">
    <source>
        <dbReference type="Proteomes" id="UP000467840"/>
    </source>
</evidence>
<evidence type="ECO:0000313" key="2">
    <source>
        <dbReference type="EMBL" id="KAF2288969.1"/>
    </source>
</evidence>
<dbReference type="AlphaFoldDB" id="A0A6A6KNE4"/>
<reference evidence="2 3" key="1">
    <citation type="journal article" date="2020" name="Mol. Plant">
        <title>The Chromosome-Based Rubber Tree Genome Provides New Insights into Spurge Genome Evolution and Rubber Biosynthesis.</title>
        <authorList>
            <person name="Liu J."/>
            <person name="Shi C."/>
            <person name="Shi C.C."/>
            <person name="Li W."/>
            <person name="Zhang Q.J."/>
            <person name="Zhang Y."/>
            <person name="Li K."/>
            <person name="Lu H.F."/>
            <person name="Shi C."/>
            <person name="Zhu S.T."/>
            <person name="Xiao Z.Y."/>
            <person name="Nan H."/>
            <person name="Yue Y."/>
            <person name="Zhu X.G."/>
            <person name="Wu Y."/>
            <person name="Hong X.N."/>
            <person name="Fan G.Y."/>
            <person name="Tong Y."/>
            <person name="Zhang D."/>
            <person name="Mao C.L."/>
            <person name="Liu Y.L."/>
            <person name="Hao S.J."/>
            <person name="Liu W.Q."/>
            <person name="Lv M.Q."/>
            <person name="Zhang H.B."/>
            <person name="Liu Y."/>
            <person name="Hu-Tang G.R."/>
            <person name="Wang J.P."/>
            <person name="Wang J.H."/>
            <person name="Sun Y.H."/>
            <person name="Ni S.B."/>
            <person name="Chen W.B."/>
            <person name="Zhang X.C."/>
            <person name="Jiao Y.N."/>
            <person name="Eichler E.E."/>
            <person name="Li G.H."/>
            <person name="Liu X."/>
            <person name="Gao L.Z."/>
        </authorList>
    </citation>
    <scope>NUCLEOTIDE SEQUENCE [LARGE SCALE GENOMIC DNA]</scope>
    <source>
        <strain evidence="3">cv. GT1</strain>
        <tissue evidence="2">Leaf</tissue>
    </source>
</reference>